<accession>A0A7Y8VRW8</accession>
<proteinExistence type="predicted"/>
<dbReference type="AlphaFoldDB" id="A0A7Y8VRW8"/>
<name>A0A7Y8VRW8_9FIRM</name>
<dbReference type="Proteomes" id="UP000526307">
    <property type="component" value="Unassembled WGS sequence"/>
</dbReference>
<evidence type="ECO:0008006" key="3">
    <source>
        <dbReference type="Google" id="ProtNLM"/>
    </source>
</evidence>
<keyword evidence="2" id="KW-1185">Reference proteome</keyword>
<dbReference type="RefSeq" id="WP_009643651.1">
    <property type="nucleotide sequence ID" value="NZ_CAJPUB010000003.1"/>
</dbReference>
<comment type="caution">
    <text evidence="1">The sequence shown here is derived from an EMBL/GenBank/DDBJ whole genome shotgun (WGS) entry which is preliminary data.</text>
</comment>
<sequence>MKMTIKKTSVFPAKQSNVFELLQRFDTLAYIAKPYATFKNIDGQTEPVWEAGRSFSFDFKMFGFIDLGVHIINVKEFNIDNIYTNEGNPFCPVWNHRIILKEIADIKTEYTDEVEIGAGWKTPLVCLWAKAFYSHRQMKWIKLLNKRSEEKVQ</sequence>
<protein>
    <recommendedName>
        <fullName evidence="3">SRPBCC family protein</fullName>
    </recommendedName>
</protein>
<reference evidence="1 2" key="1">
    <citation type="submission" date="2020-06" db="EMBL/GenBank/DDBJ databases">
        <title>Mogibacterium timidum strain W9173 genomic sequence.</title>
        <authorList>
            <person name="Wade W.G."/>
            <person name="Johnston C.D."/>
            <person name="Chen T."/>
            <person name="Dewhirst F.E."/>
        </authorList>
    </citation>
    <scope>NUCLEOTIDE SEQUENCE [LARGE SCALE GENOMIC DNA]</scope>
    <source>
        <strain evidence="1 2">W9173</strain>
    </source>
</reference>
<dbReference type="EMBL" id="JABXYR010000002">
    <property type="protein sequence ID" value="NWO23534.1"/>
    <property type="molecule type" value="Genomic_DNA"/>
</dbReference>
<organism evidence="1 2">
    <name type="scientific">Mogibacterium timidum</name>
    <dbReference type="NCBI Taxonomy" id="35519"/>
    <lineage>
        <taxon>Bacteria</taxon>
        <taxon>Bacillati</taxon>
        <taxon>Bacillota</taxon>
        <taxon>Clostridia</taxon>
        <taxon>Peptostreptococcales</taxon>
        <taxon>Anaerovoracaceae</taxon>
        <taxon>Mogibacterium</taxon>
    </lineage>
</organism>
<evidence type="ECO:0000313" key="1">
    <source>
        <dbReference type="EMBL" id="NWO23534.1"/>
    </source>
</evidence>
<evidence type="ECO:0000313" key="2">
    <source>
        <dbReference type="Proteomes" id="UP000526307"/>
    </source>
</evidence>
<gene>
    <name evidence="1" type="ORF">HW270_05590</name>
</gene>